<dbReference type="KEGG" id="fpu:FPSE_03953"/>
<feature type="region of interest" description="Disordered" evidence="1">
    <location>
        <begin position="266"/>
        <end position="287"/>
    </location>
</feature>
<feature type="region of interest" description="Disordered" evidence="1">
    <location>
        <begin position="446"/>
        <end position="469"/>
    </location>
</feature>
<dbReference type="eggNOG" id="ENOG502TERF">
    <property type="taxonomic scope" value="Eukaryota"/>
</dbReference>
<dbReference type="HOGENOM" id="CLU_039322_0_0_1"/>
<dbReference type="EMBL" id="AFNW01000081">
    <property type="protein sequence ID" value="EKJ75773.1"/>
    <property type="molecule type" value="Genomic_DNA"/>
</dbReference>
<feature type="compositionally biased region" description="Low complexity" evidence="1">
    <location>
        <begin position="266"/>
        <end position="280"/>
    </location>
</feature>
<evidence type="ECO:0000313" key="2">
    <source>
        <dbReference type="EMBL" id="EKJ75773.1"/>
    </source>
</evidence>
<evidence type="ECO:0000256" key="1">
    <source>
        <dbReference type="SAM" id="MobiDB-lite"/>
    </source>
</evidence>
<reference evidence="2 3" key="1">
    <citation type="journal article" date="2012" name="PLoS Pathog.">
        <title>Comparative pathogenomics reveals horizontally acquired novel virulence genes in fungi infecting cereal hosts.</title>
        <authorList>
            <person name="Gardiner D.M."/>
            <person name="McDonald M.C."/>
            <person name="Covarelli L."/>
            <person name="Solomon P.S."/>
            <person name="Rusu A.G."/>
            <person name="Marshall M."/>
            <person name="Kazan K."/>
            <person name="Chakraborty S."/>
            <person name="McDonald B.A."/>
            <person name="Manners J.M."/>
        </authorList>
    </citation>
    <scope>NUCLEOTIDE SEQUENCE [LARGE SCALE GENOMIC DNA]</scope>
    <source>
        <strain evidence="2 3">CS3096</strain>
    </source>
</reference>
<name>K3VPQ3_FUSPC</name>
<dbReference type="RefSeq" id="XP_009255346.1">
    <property type="nucleotide sequence ID" value="XM_009257071.1"/>
</dbReference>
<dbReference type="Proteomes" id="UP000007978">
    <property type="component" value="Chromosome 3"/>
</dbReference>
<protein>
    <recommendedName>
        <fullName evidence="4">C2H2-type domain-containing protein</fullName>
    </recommendedName>
</protein>
<evidence type="ECO:0000313" key="3">
    <source>
        <dbReference type="Proteomes" id="UP000007978"/>
    </source>
</evidence>
<dbReference type="OrthoDB" id="5100145at2759"/>
<gene>
    <name evidence="2" type="ORF">FPSE_03953</name>
</gene>
<accession>K3VPQ3</accession>
<proteinExistence type="predicted"/>
<keyword evidence="3" id="KW-1185">Reference proteome</keyword>
<dbReference type="GeneID" id="20362571"/>
<comment type="caution">
    <text evidence="2">The sequence shown here is derived from an EMBL/GenBank/DDBJ whole genome shotgun (WGS) entry which is preliminary data.</text>
</comment>
<sequence>MGSRAPGHREKTFAIADGLFASLVYIDTTEPKTTYQSVGGHGSRNDLSRELQALYDDQAHTRVTADAQHCSMNSNSCAYEITWSSIRAVCNGMDSLWVHFVNVAADLENVAVNNILARYQDAKGLRYTGAIALRNVLSGPIPNDLGQVFAFCCFSYVVSHLLHARNILPQGDILAGVHLWLHALEKDDERGAFQLLVQWLWPEAQHHLRLMYSVPAYQSEATNISHVNSRPMDMSPTNGQNLAYSQQDIDLFIDLLNTSNADLVSPSPSGMDMSSSQPSPYVEPHGPSYSTTSCQLRQAPVFKAVIQYIQENACVLGSLGGWGLVLKDVPTCLAWDQERRAQKRQIQDSFIRLLSSEKGKHDLVSRSIVNIAEAFVERGLLQEPNEIEFYMQLAGISLINGQASSQEFRDWIHNFHQSSTVDFAVKHLSCWHSDCGYKTNRSANLKRHVGSQHDNSEKGKRTNGYSRRK</sequence>
<evidence type="ECO:0008006" key="4">
    <source>
        <dbReference type="Google" id="ProtNLM"/>
    </source>
</evidence>
<dbReference type="AlphaFoldDB" id="K3VPQ3"/>
<organism evidence="2 3">
    <name type="scientific">Fusarium pseudograminearum (strain CS3096)</name>
    <name type="common">Wheat and barley crown-rot fungus</name>
    <dbReference type="NCBI Taxonomy" id="1028729"/>
    <lineage>
        <taxon>Eukaryota</taxon>
        <taxon>Fungi</taxon>
        <taxon>Dikarya</taxon>
        <taxon>Ascomycota</taxon>
        <taxon>Pezizomycotina</taxon>
        <taxon>Sordariomycetes</taxon>
        <taxon>Hypocreomycetidae</taxon>
        <taxon>Hypocreales</taxon>
        <taxon>Nectriaceae</taxon>
        <taxon>Fusarium</taxon>
    </lineage>
</organism>